<dbReference type="Pfam" id="PF20684">
    <property type="entry name" value="Fung_rhodopsin"/>
    <property type="match status" value="1"/>
</dbReference>
<dbReference type="AlphaFoldDB" id="A0A9P9DJH7"/>
<accession>A0A9P9DJH7</accession>
<evidence type="ECO:0000256" key="7">
    <source>
        <dbReference type="SAM" id="Phobius"/>
    </source>
</evidence>
<gene>
    <name evidence="9" type="ORF">B0J13DRAFT_513113</name>
</gene>
<evidence type="ECO:0000256" key="4">
    <source>
        <dbReference type="ARBA" id="ARBA00023136"/>
    </source>
</evidence>
<dbReference type="Proteomes" id="UP000717696">
    <property type="component" value="Unassembled WGS sequence"/>
</dbReference>
<feature type="transmembrane region" description="Helical" evidence="7">
    <location>
        <begin position="220"/>
        <end position="240"/>
    </location>
</feature>
<dbReference type="InterPro" id="IPR049326">
    <property type="entry name" value="Rhodopsin_dom_fungi"/>
</dbReference>
<reference evidence="9" key="1">
    <citation type="journal article" date="2021" name="Nat. Commun.">
        <title>Genetic determinants of endophytism in the Arabidopsis root mycobiome.</title>
        <authorList>
            <person name="Mesny F."/>
            <person name="Miyauchi S."/>
            <person name="Thiergart T."/>
            <person name="Pickel B."/>
            <person name="Atanasova L."/>
            <person name="Karlsson M."/>
            <person name="Huettel B."/>
            <person name="Barry K.W."/>
            <person name="Haridas S."/>
            <person name="Chen C."/>
            <person name="Bauer D."/>
            <person name="Andreopoulos W."/>
            <person name="Pangilinan J."/>
            <person name="LaButti K."/>
            <person name="Riley R."/>
            <person name="Lipzen A."/>
            <person name="Clum A."/>
            <person name="Drula E."/>
            <person name="Henrissat B."/>
            <person name="Kohler A."/>
            <person name="Grigoriev I.V."/>
            <person name="Martin F.M."/>
            <person name="Hacquard S."/>
        </authorList>
    </citation>
    <scope>NUCLEOTIDE SEQUENCE</scope>
    <source>
        <strain evidence="9">MPI-CAGE-AT-0021</strain>
    </source>
</reference>
<comment type="caution">
    <text evidence="9">The sequence shown here is derived from an EMBL/GenBank/DDBJ whole genome shotgun (WGS) entry which is preliminary data.</text>
</comment>
<dbReference type="OrthoDB" id="5037310at2759"/>
<dbReference type="GO" id="GO:0016020">
    <property type="term" value="C:membrane"/>
    <property type="evidence" value="ECO:0007669"/>
    <property type="project" value="UniProtKB-SubCell"/>
</dbReference>
<feature type="transmembrane region" description="Helical" evidence="7">
    <location>
        <begin position="185"/>
        <end position="208"/>
    </location>
</feature>
<dbReference type="EMBL" id="JAGMUU010000029">
    <property type="protein sequence ID" value="KAH7120044.1"/>
    <property type="molecule type" value="Genomic_DNA"/>
</dbReference>
<keyword evidence="3 7" id="KW-1133">Transmembrane helix</keyword>
<dbReference type="PANTHER" id="PTHR33048">
    <property type="entry name" value="PTH11-LIKE INTEGRAL MEMBRANE PROTEIN (AFU_ORTHOLOGUE AFUA_5G11245)"/>
    <property type="match status" value="1"/>
</dbReference>
<keyword evidence="10" id="KW-1185">Reference proteome</keyword>
<evidence type="ECO:0000256" key="3">
    <source>
        <dbReference type="ARBA" id="ARBA00022989"/>
    </source>
</evidence>
<sequence length="344" mass="38116">MRDVPAEVKATWPDPDYDNPVRRGSTLIVVETCLVSLALLTLLARMYVRLVVVKACGPDDWIMVVAMAFTVGVTVCAILLDQLYGWNVHIWDLSIAEAVKGRQVSLAAQTLFLFSSGLPKVSILVTYSRIAPKSVWLLRATRFLIVWVTMIICIFLVVIWTQCAPMKAYWLVGGPQHCSPEGPPVLAQAIATVITDVVVVVLLLPIVLKLHLPRHQRVMLALLFSGGLIVVLASCQRAYWSYYVIEKTYDVTWEGFYLWVWTAVEANLGVICGNAPALRPLYGAVVARCSGRRIGSVASQETHHHSRTESTDVPDCGGHDEVVDVKRAESWESYTNIERADAVV</sequence>
<feature type="domain" description="Rhodopsin" evidence="8">
    <location>
        <begin position="44"/>
        <end position="282"/>
    </location>
</feature>
<dbReference type="InterPro" id="IPR052337">
    <property type="entry name" value="SAT4-like"/>
</dbReference>
<evidence type="ECO:0000256" key="5">
    <source>
        <dbReference type="ARBA" id="ARBA00038359"/>
    </source>
</evidence>
<protein>
    <recommendedName>
        <fullName evidence="8">Rhodopsin domain-containing protein</fullName>
    </recommendedName>
</protein>
<feature type="compositionally biased region" description="Basic and acidic residues" evidence="6">
    <location>
        <begin position="301"/>
        <end position="310"/>
    </location>
</feature>
<evidence type="ECO:0000313" key="10">
    <source>
        <dbReference type="Proteomes" id="UP000717696"/>
    </source>
</evidence>
<keyword evidence="4 7" id="KW-0472">Membrane</keyword>
<proteinExistence type="inferred from homology"/>
<name>A0A9P9DJH7_9HYPO</name>
<evidence type="ECO:0000256" key="1">
    <source>
        <dbReference type="ARBA" id="ARBA00004141"/>
    </source>
</evidence>
<feature type="transmembrane region" description="Helical" evidence="7">
    <location>
        <begin position="27"/>
        <end position="48"/>
    </location>
</feature>
<dbReference type="PANTHER" id="PTHR33048:SF129">
    <property type="entry name" value="INTEGRAL MEMBRANE PROTEIN-RELATED"/>
    <property type="match status" value="1"/>
</dbReference>
<evidence type="ECO:0000256" key="2">
    <source>
        <dbReference type="ARBA" id="ARBA00022692"/>
    </source>
</evidence>
<evidence type="ECO:0000259" key="8">
    <source>
        <dbReference type="Pfam" id="PF20684"/>
    </source>
</evidence>
<keyword evidence="2 7" id="KW-0812">Transmembrane</keyword>
<evidence type="ECO:0000313" key="9">
    <source>
        <dbReference type="EMBL" id="KAH7120044.1"/>
    </source>
</evidence>
<comment type="similarity">
    <text evidence="5">Belongs to the SAT4 family.</text>
</comment>
<evidence type="ECO:0000256" key="6">
    <source>
        <dbReference type="SAM" id="MobiDB-lite"/>
    </source>
</evidence>
<organism evidence="9 10">
    <name type="scientific">Dactylonectria estremocensis</name>
    <dbReference type="NCBI Taxonomy" id="1079267"/>
    <lineage>
        <taxon>Eukaryota</taxon>
        <taxon>Fungi</taxon>
        <taxon>Dikarya</taxon>
        <taxon>Ascomycota</taxon>
        <taxon>Pezizomycotina</taxon>
        <taxon>Sordariomycetes</taxon>
        <taxon>Hypocreomycetidae</taxon>
        <taxon>Hypocreales</taxon>
        <taxon>Nectriaceae</taxon>
        <taxon>Dactylonectria</taxon>
    </lineage>
</organism>
<feature type="transmembrane region" description="Helical" evidence="7">
    <location>
        <begin position="140"/>
        <end position="161"/>
    </location>
</feature>
<comment type="subcellular location">
    <subcellularLocation>
        <location evidence="1">Membrane</location>
        <topology evidence="1">Multi-pass membrane protein</topology>
    </subcellularLocation>
</comment>
<feature type="region of interest" description="Disordered" evidence="6">
    <location>
        <begin position="297"/>
        <end position="318"/>
    </location>
</feature>
<feature type="transmembrane region" description="Helical" evidence="7">
    <location>
        <begin position="60"/>
        <end position="86"/>
    </location>
</feature>